<evidence type="ECO:0000313" key="2">
    <source>
        <dbReference type="Proteomes" id="UP000186601"/>
    </source>
</evidence>
<name>A0A2R6RZS8_9APHY</name>
<dbReference type="Gene3D" id="3.80.10.10">
    <property type="entry name" value="Ribonuclease Inhibitor"/>
    <property type="match status" value="1"/>
</dbReference>
<dbReference type="InterPro" id="IPR032675">
    <property type="entry name" value="LRR_dom_sf"/>
</dbReference>
<organism evidence="1 2">
    <name type="scientific">Hermanssonia centrifuga</name>
    <dbReference type="NCBI Taxonomy" id="98765"/>
    <lineage>
        <taxon>Eukaryota</taxon>
        <taxon>Fungi</taxon>
        <taxon>Dikarya</taxon>
        <taxon>Basidiomycota</taxon>
        <taxon>Agaricomycotina</taxon>
        <taxon>Agaricomycetes</taxon>
        <taxon>Polyporales</taxon>
        <taxon>Meruliaceae</taxon>
        <taxon>Hermanssonia</taxon>
    </lineage>
</organism>
<dbReference type="OrthoDB" id="3024736at2759"/>
<keyword evidence="2" id="KW-1185">Reference proteome</keyword>
<dbReference type="AlphaFoldDB" id="A0A2R6RZS8"/>
<accession>A0A2R6RZS8</accession>
<comment type="caution">
    <text evidence="1">The sequence shown here is derived from an EMBL/GenBank/DDBJ whole genome shotgun (WGS) entry which is preliminary data.</text>
</comment>
<dbReference type="Proteomes" id="UP000186601">
    <property type="component" value="Unassembled WGS sequence"/>
</dbReference>
<protein>
    <submittedName>
        <fullName evidence="1">Uncharacterized protein</fullName>
    </submittedName>
</protein>
<evidence type="ECO:0000313" key="1">
    <source>
        <dbReference type="EMBL" id="PSS35533.1"/>
    </source>
</evidence>
<dbReference type="EMBL" id="MLYV02000120">
    <property type="protein sequence ID" value="PSS35533.1"/>
    <property type="molecule type" value="Genomic_DNA"/>
</dbReference>
<proteinExistence type="predicted"/>
<sequence>MAEFLGSIHTPYLHHLAVDETLSQWTEIAVITLLEDISRHVHLQELRICLRRIVTTSFTSIETLFGLTRLRSLSLQGIDFLLENDTIQQFGRAWPTLETFRLDWAPYQGDPSLFTLDALELFAIHLPHLNKITVYLDATHLPPSPSSNYRDVSTIRPDIGVDFSLGVSRSPVKESIATQIAEYIARIYPHANIQSLDFNSSEESKRQNKIWREIDRMSYRNQQYPGTISDLVQPSSQHLYRQLRKVPLAHTGMSFLGGCCSGSPFRILHERD</sequence>
<gene>
    <name evidence="1" type="ORF">PHLCEN_2v1496</name>
</gene>
<reference evidence="1 2" key="1">
    <citation type="submission" date="2018-02" db="EMBL/GenBank/DDBJ databases">
        <title>Genome sequence of the basidiomycete white-rot fungus Phlebia centrifuga.</title>
        <authorList>
            <person name="Granchi Z."/>
            <person name="Peng M."/>
            <person name="de Vries R.P."/>
            <person name="Hilden K."/>
            <person name="Makela M.R."/>
            <person name="Grigoriev I."/>
            <person name="Riley R."/>
        </authorList>
    </citation>
    <scope>NUCLEOTIDE SEQUENCE [LARGE SCALE GENOMIC DNA]</scope>
    <source>
        <strain evidence="1 2">FBCC195</strain>
    </source>
</reference>
<dbReference type="SUPFAM" id="SSF52047">
    <property type="entry name" value="RNI-like"/>
    <property type="match status" value="1"/>
</dbReference>